<protein>
    <submittedName>
        <fullName evidence="3">Uncharacterized protein</fullName>
    </submittedName>
</protein>
<feature type="region of interest" description="Disordered" evidence="1">
    <location>
        <begin position="33"/>
        <end position="60"/>
    </location>
</feature>
<evidence type="ECO:0000256" key="2">
    <source>
        <dbReference type="SAM" id="Phobius"/>
    </source>
</evidence>
<evidence type="ECO:0000256" key="1">
    <source>
        <dbReference type="SAM" id="MobiDB-lite"/>
    </source>
</evidence>
<dbReference type="AlphaFoldDB" id="A0A2N1PT38"/>
<gene>
    <name evidence="3" type="ORF">CVV64_07055</name>
</gene>
<evidence type="ECO:0000313" key="4">
    <source>
        <dbReference type="Proteomes" id="UP000233256"/>
    </source>
</evidence>
<reference evidence="3 4" key="1">
    <citation type="journal article" date="2017" name="ISME J.">
        <title>Potential for microbial H2 and metal transformations associated with novel bacteria and archaea in deep terrestrial subsurface sediments.</title>
        <authorList>
            <person name="Hernsdorf A.W."/>
            <person name="Amano Y."/>
            <person name="Miyakawa K."/>
            <person name="Ise K."/>
            <person name="Suzuki Y."/>
            <person name="Anantharaman K."/>
            <person name="Probst A."/>
            <person name="Burstein D."/>
            <person name="Thomas B.C."/>
            <person name="Banfield J.F."/>
        </authorList>
    </citation>
    <scope>NUCLEOTIDE SEQUENCE [LARGE SCALE GENOMIC DNA]</scope>
    <source>
        <strain evidence="3">HGW-Wallbacteria-1</strain>
    </source>
</reference>
<feature type="transmembrane region" description="Helical" evidence="2">
    <location>
        <begin position="9"/>
        <end position="27"/>
    </location>
</feature>
<evidence type="ECO:0000313" key="3">
    <source>
        <dbReference type="EMBL" id="PKK91507.1"/>
    </source>
</evidence>
<name>A0A2N1PT38_9BACT</name>
<keyword evidence="2" id="KW-0472">Membrane</keyword>
<accession>A0A2N1PT38</accession>
<keyword evidence="2" id="KW-0812">Transmembrane</keyword>
<comment type="caution">
    <text evidence="3">The sequence shown here is derived from an EMBL/GenBank/DDBJ whole genome shotgun (WGS) entry which is preliminary data.</text>
</comment>
<organism evidence="3 4">
    <name type="scientific">Candidatus Wallbacteria bacterium HGW-Wallbacteria-1</name>
    <dbReference type="NCBI Taxonomy" id="2013854"/>
    <lineage>
        <taxon>Bacteria</taxon>
        <taxon>Candidatus Walliibacteriota</taxon>
    </lineage>
</organism>
<proteinExistence type="predicted"/>
<keyword evidence="2" id="KW-1133">Transmembrane helix</keyword>
<sequence length="221" mass="24419">MGQDSRKSAFLIFLAAAVAAILLYFVMAPSSRRSTVTPADKGDVPAELVSSEGEKDKGSEVSIGSARVPFDKVDFSGLTLEEKANIAAARHYEARKEALRARNAPKRRVKEAFYSSGGTEIARAKELIRKGDNRTAINVLLEALRKTNDSPTAKMAVHRYLAQSYEKVGDVPKYCLNMYKYLSMAESSTKDEDRLEQIRIFKAQLKESIDKFKSAGVASDE</sequence>
<dbReference type="Proteomes" id="UP000233256">
    <property type="component" value="Unassembled WGS sequence"/>
</dbReference>
<dbReference type="EMBL" id="PGXC01000003">
    <property type="protein sequence ID" value="PKK91507.1"/>
    <property type="molecule type" value="Genomic_DNA"/>
</dbReference>